<name>A0ABR8MYL7_9BACL</name>
<dbReference type="SUPFAM" id="SSF69118">
    <property type="entry name" value="AhpD-like"/>
    <property type="match status" value="2"/>
</dbReference>
<sequence>MNGSLYKRSNLARISELQKLVPEGAKSYFKLEHTAFESKLLSMREKELIAAAVAHVTGCPYCIDVHAGKLKKQDGSMNELAEAILVASAVNAESVLNHGANAILTMKGDPADSLYSMTNLEHFNELRAQAPAAFTAYDRFADVVFAQGVVEPKVKGLIAVAAAHVLGCAYSIARYVKHYHELGGTREEMAEALLVAGVVNAGLVLSHGVNALEAFDAAESETSEIL</sequence>
<organism evidence="2 3">
    <name type="scientific">Paenibacillus terricola</name>
    <dbReference type="NCBI Taxonomy" id="2763503"/>
    <lineage>
        <taxon>Bacteria</taxon>
        <taxon>Bacillati</taxon>
        <taxon>Bacillota</taxon>
        <taxon>Bacilli</taxon>
        <taxon>Bacillales</taxon>
        <taxon>Paenibacillaceae</taxon>
        <taxon>Paenibacillus</taxon>
    </lineage>
</organism>
<feature type="domain" description="Carboxymuconolactone decarboxylase-like" evidence="1">
    <location>
        <begin position="131"/>
        <end position="213"/>
    </location>
</feature>
<protein>
    <submittedName>
        <fullName evidence="2">Carboxymuconolactone decarboxylase family protein</fullName>
    </submittedName>
</protein>
<dbReference type="InterPro" id="IPR004675">
    <property type="entry name" value="AhpD_core"/>
</dbReference>
<dbReference type="EMBL" id="JACXZA010000005">
    <property type="protein sequence ID" value="MBD3921043.1"/>
    <property type="molecule type" value="Genomic_DNA"/>
</dbReference>
<dbReference type="PANTHER" id="PTHR33930">
    <property type="entry name" value="ALKYL HYDROPEROXIDE REDUCTASE AHPD"/>
    <property type="match status" value="1"/>
</dbReference>
<dbReference type="InterPro" id="IPR003779">
    <property type="entry name" value="CMD-like"/>
</dbReference>
<proteinExistence type="predicted"/>
<accession>A0ABR8MYL7</accession>
<dbReference type="Gene3D" id="1.20.1290.10">
    <property type="entry name" value="AhpD-like"/>
    <property type="match status" value="2"/>
</dbReference>
<evidence type="ECO:0000313" key="3">
    <source>
        <dbReference type="Proteomes" id="UP000609346"/>
    </source>
</evidence>
<evidence type="ECO:0000313" key="2">
    <source>
        <dbReference type="EMBL" id="MBD3921043.1"/>
    </source>
</evidence>
<evidence type="ECO:0000259" key="1">
    <source>
        <dbReference type="Pfam" id="PF02627"/>
    </source>
</evidence>
<feature type="domain" description="Carboxymuconolactone decarboxylase-like" evidence="1">
    <location>
        <begin position="22"/>
        <end position="101"/>
    </location>
</feature>
<dbReference type="NCBIfam" id="TIGR00778">
    <property type="entry name" value="ahpD_dom"/>
    <property type="match status" value="1"/>
</dbReference>
<dbReference type="RefSeq" id="WP_191205345.1">
    <property type="nucleotide sequence ID" value="NZ_JACXZA010000005.1"/>
</dbReference>
<comment type="caution">
    <text evidence="2">The sequence shown here is derived from an EMBL/GenBank/DDBJ whole genome shotgun (WGS) entry which is preliminary data.</text>
</comment>
<gene>
    <name evidence="2" type="ORF">H8B09_19915</name>
</gene>
<dbReference type="InterPro" id="IPR029032">
    <property type="entry name" value="AhpD-like"/>
</dbReference>
<keyword evidence="3" id="KW-1185">Reference proteome</keyword>
<dbReference type="Proteomes" id="UP000609346">
    <property type="component" value="Unassembled WGS sequence"/>
</dbReference>
<reference evidence="2 3" key="1">
    <citation type="submission" date="2020-09" db="EMBL/GenBank/DDBJ databases">
        <title>Paenibacillus sp. strain PR3 16S rRNA gene Genome sequencing and assembly.</title>
        <authorList>
            <person name="Kim J."/>
        </authorList>
    </citation>
    <scope>NUCLEOTIDE SEQUENCE [LARGE SCALE GENOMIC DNA]</scope>
    <source>
        <strain evidence="2 3">PR3</strain>
    </source>
</reference>
<dbReference type="PANTHER" id="PTHR33930:SF8">
    <property type="entry name" value="4-CARBOXYMUCONOLACTONE DECARBOXYLASE"/>
    <property type="match status" value="1"/>
</dbReference>
<dbReference type="Pfam" id="PF02627">
    <property type="entry name" value="CMD"/>
    <property type="match status" value="2"/>
</dbReference>